<dbReference type="PANTHER" id="PTHR43420:SF47">
    <property type="entry name" value="N-ACETYLTRANSFERASE DOMAIN-CONTAINING PROTEIN"/>
    <property type="match status" value="1"/>
</dbReference>
<protein>
    <submittedName>
        <fullName evidence="4">N-acetyltransferase</fullName>
    </submittedName>
</protein>
<gene>
    <name evidence="4" type="ORF">EJC50_17885</name>
</gene>
<reference evidence="5" key="1">
    <citation type="submission" date="2018-12" db="EMBL/GenBank/DDBJ databases">
        <title>Genome sequence of Peanibacillus sp.</title>
        <authorList>
            <person name="Subramani G."/>
            <person name="Srinivasan S."/>
            <person name="Kim M.K."/>
        </authorList>
    </citation>
    <scope>NUCLEOTIDE SEQUENCE [LARGE SCALE GENOMIC DNA]</scope>
    <source>
        <strain evidence="5">18JY67-1</strain>
    </source>
</reference>
<evidence type="ECO:0000259" key="3">
    <source>
        <dbReference type="PROSITE" id="PS51186"/>
    </source>
</evidence>
<evidence type="ECO:0000256" key="2">
    <source>
        <dbReference type="ARBA" id="ARBA00023315"/>
    </source>
</evidence>
<name>A0A3Q8X618_9BACL</name>
<sequence length="150" mass="17521">MDFPIIQYDSSYALQTVTMWRESKQQAIGQSDSHPIEDHLYFLNHILVQDNKVYLAMDAAEEQVVGVLACNENWVNQLYIHIDYQGRGIGKKLLNLAKEQSDGTLYLYTFDVNKKAQHFYERNGFRIIGRGNENEEQLDDIKYEWNKPGN</sequence>
<dbReference type="Gene3D" id="3.40.630.30">
    <property type="match status" value="1"/>
</dbReference>
<dbReference type="PANTHER" id="PTHR43420">
    <property type="entry name" value="ACETYLTRANSFERASE"/>
    <property type="match status" value="1"/>
</dbReference>
<organism evidence="4 5">
    <name type="scientific">Paenibacillus albus</name>
    <dbReference type="NCBI Taxonomy" id="2495582"/>
    <lineage>
        <taxon>Bacteria</taxon>
        <taxon>Bacillati</taxon>
        <taxon>Bacillota</taxon>
        <taxon>Bacilli</taxon>
        <taxon>Bacillales</taxon>
        <taxon>Paenibacillaceae</taxon>
        <taxon>Paenibacillus</taxon>
    </lineage>
</organism>
<keyword evidence="2" id="KW-0012">Acyltransferase</keyword>
<dbReference type="InterPro" id="IPR050680">
    <property type="entry name" value="YpeA/RimI_acetyltransf"/>
</dbReference>
<evidence type="ECO:0000256" key="1">
    <source>
        <dbReference type="ARBA" id="ARBA00022679"/>
    </source>
</evidence>
<dbReference type="KEGG" id="palb:EJC50_17885"/>
<dbReference type="EMBL" id="CP034437">
    <property type="protein sequence ID" value="AZN41332.1"/>
    <property type="molecule type" value="Genomic_DNA"/>
</dbReference>
<keyword evidence="1 4" id="KW-0808">Transferase</keyword>
<dbReference type="SUPFAM" id="SSF55729">
    <property type="entry name" value="Acyl-CoA N-acyltransferases (Nat)"/>
    <property type="match status" value="1"/>
</dbReference>
<evidence type="ECO:0000313" key="5">
    <source>
        <dbReference type="Proteomes" id="UP000272528"/>
    </source>
</evidence>
<dbReference type="InterPro" id="IPR000182">
    <property type="entry name" value="GNAT_dom"/>
</dbReference>
<dbReference type="CDD" id="cd04301">
    <property type="entry name" value="NAT_SF"/>
    <property type="match status" value="1"/>
</dbReference>
<dbReference type="RefSeq" id="WP_126017039.1">
    <property type="nucleotide sequence ID" value="NZ_CP034437.1"/>
</dbReference>
<dbReference type="GO" id="GO:0016747">
    <property type="term" value="F:acyltransferase activity, transferring groups other than amino-acyl groups"/>
    <property type="evidence" value="ECO:0007669"/>
    <property type="project" value="InterPro"/>
</dbReference>
<proteinExistence type="predicted"/>
<keyword evidence="5" id="KW-1185">Reference proteome</keyword>
<dbReference type="Proteomes" id="UP000272528">
    <property type="component" value="Chromosome"/>
</dbReference>
<accession>A0A3Q8X618</accession>
<dbReference type="AlphaFoldDB" id="A0A3Q8X618"/>
<feature type="domain" description="N-acetyltransferase" evidence="3">
    <location>
        <begin position="14"/>
        <end position="150"/>
    </location>
</feature>
<dbReference type="OrthoDB" id="9789605at2"/>
<dbReference type="Pfam" id="PF13508">
    <property type="entry name" value="Acetyltransf_7"/>
    <property type="match status" value="1"/>
</dbReference>
<dbReference type="InterPro" id="IPR016181">
    <property type="entry name" value="Acyl_CoA_acyltransferase"/>
</dbReference>
<dbReference type="PROSITE" id="PS51186">
    <property type="entry name" value="GNAT"/>
    <property type="match status" value="1"/>
</dbReference>
<evidence type="ECO:0000313" key="4">
    <source>
        <dbReference type="EMBL" id="AZN41332.1"/>
    </source>
</evidence>